<feature type="signal peptide" evidence="1">
    <location>
        <begin position="1"/>
        <end position="29"/>
    </location>
</feature>
<dbReference type="SUPFAM" id="SSF50685">
    <property type="entry name" value="Barwin-like endoglucanases"/>
    <property type="match status" value="1"/>
</dbReference>
<keyword evidence="1" id="KW-0732">Signal</keyword>
<dbReference type="Gene3D" id="2.40.40.10">
    <property type="entry name" value="RlpA-like domain"/>
    <property type="match status" value="1"/>
</dbReference>
<keyword evidence="1" id="KW-0961">Cell wall biogenesis/degradation</keyword>
<feature type="chain" id="PRO_5041748293" description="Probable endolytic peptidoglycan transglycosylase RlpA" evidence="1">
    <location>
        <begin position="30"/>
        <end position="286"/>
    </location>
</feature>
<dbReference type="EC" id="4.2.2.-" evidence="1"/>
<organism evidence="3 4">
    <name type="scientific">Tessaracoccus lapidicaptus</name>
    <dbReference type="NCBI Taxonomy" id="1427523"/>
    <lineage>
        <taxon>Bacteria</taxon>
        <taxon>Bacillati</taxon>
        <taxon>Actinomycetota</taxon>
        <taxon>Actinomycetes</taxon>
        <taxon>Propionibacteriales</taxon>
        <taxon>Propionibacteriaceae</taxon>
        <taxon>Tessaracoccus</taxon>
    </lineage>
</organism>
<dbReference type="Proteomes" id="UP000093501">
    <property type="component" value="Unassembled WGS sequence"/>
</dbReference>
<proteinExistence type="inferred from homology"/>
<comment type="caution">
    <text evidence="3">The sequence shown here is derived from an EMBL/GenBank/DDBJ whole genome shotgun (WGS) entry which is preliminary data.</text>
</comment>
<comment type="similarity">
    <text evidence="1 2">Belongs to the RlpA family.</text>
</comment>
<dbReference type="GO" id="GO:0000270">
    <property type="term" value="P:peptidoglycan metabolic process"/>
    <property type="evidence" value="ECO:0007669"/>
    <property type="project" value="UniProtKB-UniRule"/>
</dbReference>
<sequence precursor="true">MLKRFLMVTLAVILGAVTLGTVAPTVAHASTNPYTQPGQHYVNGRYWQTECDMYSDTVVRCRTEIWATKVVSEYGSLTTRNGWVFNNLTYLPSDRAQWGTNPLARTGSWTGADGRQWRTECDTEVTGRNGCRSYATADVMSYQDGRFVQRNDVEVFNNIVQFTASGIAPVTAIPPRTPNIAGFPSEPDVSSIPVQTCKASYYSYGSVTANGERYNPDGLTAAHRTLPFNTMVRVVNRANGRSVTVRINDRGPFVSDRCLDLSRGAMSELGGISSGVITVDYQVLPG</sequence>
<dbReference type="InterPro" id="IPR009009">
    <property type="entry name" value="RlpA-like_DPBB"/>
</dbReference>
<dbReference type="PANTHER" id="PTHR34183">
    <property type="entry name" value="ENDOLYTIC PEPTIDOGLYCAN TRANSGLYCOSYLASE RLPA"/>
    <property type="match status" value="1"/>
</dbReference>
<keyword evidence="4" id="KW-1185">Reference proteome</keyword>
<evidence type="ECO:0000256" key="2">
    <source>
        <dbReference type="RuleBase" id="RU003495"/>
    </source>
</evidence>
<comment type="function">
    <text evidence="1">Lytic transglycosylase with a strong preference for naked glycan strands that lack stem peptides.</text>
</comment>
<dbReference type="CDD" id="cd22268">
    <property type="entry name" value="DPBB_RlpA-like"/>
    <property type="match status" value="1"/>
</dbReference>
<dbReference type="InterPro" id="IPR036908">
    <property type="entry name" value="RlpA-like_sf"/>
</dbReference>
<dbReference type="RefSeq" id="WP_068751885.1">
    <property type="nucleotide sequence ID" value="NZ_LR214441.1"/>
</dbReference>
<evidence type="ECO:0000256" key="1">
    <source>
        <dbReference type="HAMAP-Rule" id="MF_02071"/>
    </source>
</evidence>
<dbReference type="EMBL" id="MBQD01000022">
    <property type="protein sequence ID" value="OCL33319.1"/>
    <property type="molecule type" value="Genomic_DNA"/>
</dbReference>
<dbReference type="HAMAP" id="MF_02071">
    <property type="entry name" value="RlpA"/>
    <property type="match status" value="1"/>
</dbReference>
<keyword evidence="1" id="KW-0456">Lyase</keyword>
<dbReference type="Pfam" id="PF03330">
    <property type="entry name" value="DPBB_1"/>
    <property type="match status" value="1"/>
</dbReference>
<dbReference type="PANTHER" id="PTHR34183:SF8">
    <property type="entry name" value="ENDOLYTIC PEPTIDOGLYCAN TRANSGLYCOSYLASE RLPA-RELATED"/>
    <property type="match status" value="1"/>
</dbReference>
<dbReference type="InterPro" id="IPR012997">
    <property type="entry name" value="RplA"/>
</dbReference>
<dbReference type="AlphaFoldDB" id="A0A1C0AL63"/>
<dbReference type="InterPro" id="IPR034718">
    <property type="entry name" value="RlpA"/>
</dbReference>
<dbReference type="GO" id="GO:0071555">
    <property type="term" value="P:cell wall organization"/>
    <property type="evidence" value="ECO:0007669"/>
    <property type="project" value="UniProtKB-KW"/>
</dbReference>
<dbReference type="GO" id="GO:0008932">
    <property type="term" value="F:lytic endotransglycosylase activity"/>
    <property type="evidence" value="ECO:0007669"/>
    <property type="project" value="UniProtKB-UniRule"/>
</dbReference>
<reference evidence="4" key="1">
    <citation type="submission" date="2016-07" db="EMBL/GenBank/DDBJ databases">
        <authorList>
            <person name="Florea S."/>
            <person name="Webb J.S."/>
            <person name="Jaromczyk J."/>
            <person name="Schardl C.L."/>
        </authorList>
    </citation>
    <scope>NUCLEOTIDE SEQUENCE [LARGE SCALE GENOMIC DNA]</scope>
    <source>
        <strain evidence="4">IPBSL-7</strain>
    </source>
</reference>
<evidence type="ECO:0000313" key="3">
    <source>
        <dbReference type="EMBL" id="OCL33319.1"/>
    </source>
</evidence>
<evidence type="ECO:0000313" key="4">
    <source>
        <dbReference type="Proteomes" id="UP000093501"/>
    </source>
</evidence>
<gene>
    <name evidence="1" type="primary">rlpA</name>
    <name evidence="3" type="ORF">BCR15_05695</name>
</gene>
<protein>
    <recommendedName>
        <fullName evidence="1">Probable endolytic peptidoglycan transglycosylase RlpA</fullName>
        <ecNumber evidence="1">4.2.2.-</ecNumber>
    </recommendedName>
</protein>
<accession>A0A1C0AL63</accession>
<name>A0A1C0AL63_9ACTN</name>
<dbReference type="NCBIfam" id="TIGR00413">
    <property type="entry name" value="rlpA"/>
    <property type="match status" value="1"/>
</dbReference>